<dbReference type="Gene3D" id="3.60.15.10">
    <property type="entry name" value="Ribonuclease Z/Hydroxyacylglutathione hydrolase-like"/>
    <property type="match status" value="1"/>
</dbReference>
<dbReference type="SUPFAM" id="SSF56281">
    <property type="entry name" value="Metallo-hydrolase/oxidoreductase"/>
    <property type="match status" value="1"/>
</dbReference>
<feature type="domain" description="DNA repair metallo-beta-lactamase" evidence="6">
    <location>
        <begin position="257"/>
        <end position="364"/>
    </location>
</feature>
<dbReference type="PANTHER" id="PTHR23240:SF31">
    <property type="entry name" value="DNA REPAIR METALLO-BETA-LACTAMASE FAMILY PROTEIN"/>
    <property type="match status" value="1"/>
</dbReference>
<keyword evidence="8" id="KW-1185">Reference proteome</keyword>
<evidence type="ECO:0000256" key="2">
    <source>
        <dbReference type="ARBA" id="ARBA00010304"/>
    </source>
</evidence>
<dbReference type="FunFam" id="3.40.50.12650:FF:000005">
    <property type="entry name" value="DNA repair metallo-beta-lactamase family protein"/>
    <property type="match status" value="1"/>
</dbReference>
<name>A0AAN9FVT6_CROPI</name>
<sequence length="575" mass="63875">MTTIKSELKSAKVSFCAESERRERKKKKKMPIEMPRGLPFSVDTWTPSSNATKRHHFLTHAHKDHSSSIASFSSFPIYSTLLTKTLVLQHYPELDGSLFVSIEVGQSLIIDDPDGSFTVTAFDANHCPGAVMFLFEGKFGNILHTGDCRLTPECLYNLPGKYVGKQGKQPLCPLDCVFLDCTFGNFFHGMPSKPSAIQQVVNCIWKHPDASTVYLTCDMLGQEEILVNVSQTFGAKIYIDKTKNPDCFKNLAVTAPEILCEDPSSRFHLSDGSPGLYERAKAKLVEAKAALQPEPLIVRPSAQWYALEDVSDIENTRKGMMSEPVKDKFGVWHICYSMHSSKEELEWALQLLAPRWVVSTTPSCRAMELSYVKKHCFNSKVSLNSSILKLLDMTVETYNVDSLIESVSCSPVLEGTTQPCLATKSPVKHHNEIKAPVALSLPGKSLPVTLFGRARLGLQDVGFSRGCINVPAIVHSQTISSDAVLQVSSGVEDAEVKCERSLERKEDLHQVKYQQSEVQETKVHKSASYLNVGSSGLSENVRKLYRSMNVPVPKPLPSLVNLMNSNKRAKRGRDF</sequence>
<dbReference type="InterPro" id="IPR011084">
    <property type="entry name" value="DRMBL"/>
</dbReference>
<reference evidence="7 8" key="1">
    <citation type="submission" date="2024-01" db="EMBL/GenBank/DDBJ databases">
        <title>The genomes of 5 underutilized Papilionoideae crops provide insights into root nodulation and disease resistanc.</title>
        <authorList>
            <person name="Yuan L."/>
        </authorList>
    </citation>
    <scope>NUCLEOTIDE SEQUENCE [LARGE SCALE GENOMIC DNA]</scope>
    <source>
        <strain evidence="7">ZHUSHIDOU_FW_LH</strain>
        <tissue evidence="7">Leaf</tissue>
    </source>
</reference>
<evidence type="ECO:0000256" key="1">
    <source>
        <dbReference type="ARBA" id="ARBA00004123"/>
    </source>
</evidence>
<keyword evidence="5" id="KW-0539">Nucleus</keyword>
<dbReference type="Gene3D" id="3.40.50.12650">
    <property type="match status" value="1"/>
</dbReference>
<proteinExistence type="inferred from homology"/>
<dbReference type="PANTHER" id="PTHR23240">
    <property type="entry name" value="DNA CROSS-LINK REPAIR PROTEIN PSO2/SNM1-RELATED"/>
    <property type="match status" value="1"/>
</dbReference>
<organism evidence="7 8">
    <name type="scientific">Crotalaria pallida</name>
    <name type="common">Smooth rattlebox</name>
    <name type="synonym">Crotalaria striata</name>
    <dbReference type="NCBI Taxonomy" id="3830"/>
    <lineage>
        <taxon>Eukaryota</taxon>
        <taxon>Viridiplantae</taxon>
        <taxon>Streptophyta</taxon>
        <taxon>Embryophyta</taxon>
        <taxon>Tracheophyta</taxon>
        <taxon>Spermatophyta</taxon>
        <taxon>Magnoliopsida</taxon>
        <taxon>eudicotyledons</taxon>
        <taxon>Gunneridae</taxon>
        <taxon>Pentapetalae</taxon>
        <taxon>rosids</taxon>
        <taxon>fabids</taxon>
        <taxon>Fabales</taxon>
        <taxon>Fabaceae</taxon>
        <taxon>Papilionoideae</taxon>
        <taxon>50 kb inversion clade</taxon>
        <taxon>genistoids sensu lato</taxon>
        <taxon>core genistoids</taxon>
        <taxon>Crotalarieae</taxon>
        <taxon>Crotalaria</taxon>
    </lineage>
</organism>
<keyword evidence="3" id="KW-0227">DNA damage</keyword>
<dbReference type="GO" id="GO:0003684">
    <property type="term" value="F:damaged DNA binding"/>
    <property type="evidence" value="ECO:0007669"/>
    <property type="project" value="TreeGrafter"/>
</dbReference>
<dbReference type="AlphaFoldDB" id="A0AAN9FVT6"/>
<dbReference type="EMBL" id="JAYWIO010000002">
    <property type="protein sequence ID" value="KAK7282331.1"/>
    <property type="molecule type" value="Genomic_DNA"/>
</dbReference>
<dbReference type="GO" id="GO:0036297">
    <property type="term" value="P:interstrand cross-link repair"/>
    <property type="evidence" value="ECO:0007669"/>
    <property type="project" value="TreeGrafter"/>
</dbReference>
<dbReference type="GO" id="GO:0035312">
    <property type="term" value="F:5'-3' DNA exonuclease activity"/>
    <property type="evidence" value="ECO:0007669"/>
    <property type="project" value="TreeGrafter"/>
</dbReference>
<keyword evidence="4" id="KW-0234">DNA repair</keyword>
<evidence type="ECO:0000256" key="4">
    <source>
        <dbReference type="ARBA" id="ARBA00023204"/>
    </source>
</evidence>
<dbReference type="Proteomes" id="UP001372338">
    <property type="component" value="Unassembled WGS sequence"/>
</dbReference>
<evidence type="ECO:0000256" key="3">
    <source>
        <dbReference type="ARBA" id="ARBA00022763"/>
    </source>
</evidence>
<evidence type="ECO:0000256" key="5">
    <source>
        <dbReference type="ARBA" id="ARBA00023242"/>
    </source>
</evidence>
<evidence type="ECO:0000259" key="6">
    <source>
        <dbReference type="Pfam" id="PF07522"/>
    </source>
</evidence>
<evidence type="ECO:0000313" key="8">
    <source>
        <dbReference type="Proteomes" id="UP001372338"/>
    </source>
</evidence>
<comment type="subcellular location">
    <subcellularLocation>
        <location evidence="1">Nucleus</location>
    </subcellularLocation>
</comment>
<gene>
    <name evidence="7" type="ORF">RIF29_11011</name>
</gene>
<dbReference type="GO" id="GO:0005634">
    <property type="term" value="C:nucleus"/>
    <property type="evidence" value="ECO:0007669"/>
    <property type="project" value="UniProtKB-SubCell"/>
</dbReference>
<evidence type="ECO:0000313" key="7">
    <source>
        <dbReference type="EMBL" id="KAK7282331.1"/>
    </source>
</evidence>
<protein>
    <recommendedName>
        <fullName evidence="6">DNA repair metallo-beta-lactamase domain-containing protein</fullName>
    </recommendedName>
</protein>
<dbReference type="InterPro" id="IPR036866">
    <property type="entry name" value="RibonucZ/Hydroxyglut_hydro"/>
</dbReference>
<dbReference type="GO" id="GO:0006303">
    <property type="term" value="P:double-strand break repair via nonhomologous end joining"/>
    <property type="evidence" value="ECO:0007669"/>
    <property type="project" value="TreeGrafter"/>
</dbReference>
<accession>A0AAN9FVT6</accession>
<comment type="caution">
    <text evidence="7">The sequence shown here is derived from an EMBL/GenBank/DDBJ whole genome shotgun (WGS) entry which is preliminary data.</text>
</comment>
<dbReference type="Pfam" id="PF07522">
    <property type="entry name" value="DRMBL"/>
    <property type="match status" value="1"/>
</dbReference>
<dbReference type="FunFam" id="3.60.15.10:FF:000039">
    <property type="entry name" value="DNA repair metallo-beta-lactamase family protein"/>
    <property type="match status" value="1"/>
</dbReference>
<comment type="similarity">
    <text evidence="2">Belongs to the DNA repair metallo-beta-lactamase (DRMBL) family.</text>
</comment>